<comment type="similarity">
    <text evidence="5">Belongs to the RqcP family.</text>
</comment>
<evidence type="ECO:0000256" key="4">
    <source>
        <dbReference type="ARBA" id="ARBA00022917"/>
    </source>
</evidence>
<evidence type="ECO:0000313" key="8">
    <source>
        <dbReference type="Proteomes" id="UP000050833"/>
    </source>
</evidence>
<evidence type="ECO:0000256" key="1">
    <source>
        <dbReference type="ARBA" id="ARBA00022555"/>
    </source>
</evidence>
<dbReference type="EMBL" id="LLKB01000001">
    <property type="protein sequence ID" value="KQC85821.1"/>
    <property type="molecule type" value="Genomic_DNA"/>
</dbReference>
<accession>A0AAW3JU66</accession>
<evidence type="ECO:0000256" key="2">
    <source>
        <dbReference type="ARBA" id="ARBA00022730"/>
    </source>
</evidence>
<name>A0AAW3JU66_9FIRM</name>
<keyword evidence="8" id="KW-1185">Reference proteome</keyword>
<dbReference type="AlphaFoldDB" id="A0AAW3JU66"/>
<dbReference type="SUPFAM" id="SSF55174">
    <property type="entry name" value="Alpha-L RNA-binding motif"/>
    <property type="match status" value="1"/>
</dbReference>
<proteinExistence type="inferred from homology"/>
<protein>
    <recommendedName>
        <fullName evidence="5">RQC P-site tRNA stabilizing factor</fullName>
        <shortName evidence="5">RqcP</shortName>
    </recommendedName>
    <alternativeName>
        <fullName evidence="5">Ribosome-associated protein quality control protein P</fullName>
    </alternativeName>
</protein>
<gene>
    <name evidence="5" type="primary">rqcP</name>
    <name evidence="7" type="ORF">APZ18_01025</name>
</gene>
<keyword evidence="4 5" id="KW-0648">Protein biosynthesis</keyword>
<keyword evidence="3 5" id="KW-0694">RNA-binding</keyword>
<dbReference type="Proteomes" id="UP000050833">
    <property type="component" value="Unassembled WGS sequence"/>
</dbReference>
<dbReference type="Gene3D" id="3.10.290.10">
    <property type="entry name" value="RNA-binding S4 domain"/>
    <property type="match status" value="1"/>
</dbReference>
<dbReference type="InterPro" id="IPR002942">
    <property type="entry name" value="S4_RNA-bd"/>
</dbReference>
<dbReference type="CDD" id="cd00165">
    <property type="entry name" value="S4"/>
    <property type="match status" value="1"/>
</dbReference>
<organism evidence="7 8">
    <name type="scientific">Butyribacter intestini</name>
    <dbReference type="NCBI Taxonomy" id="1703332"/>
    <lineage>
        <taxon>Bacteria</taxon>
        <taxon>Bacillati</taxon>
        <taxon>Bacillota</taxon>
        <taxon>Clostridia</taxon>
        <taxon>Lachnospirales</taxon>
        <taxon>Lachnospiraceae</taxon>
        <taxon>Butyribacter</taxon>
    </lineage>
</organism>
<evidence type="ECO:0000259" key="6">
    <source>
        <dbReference type="SMART" id="SM00363"/>
    </source>
</evidence>
<dbReference type="GO" id="GO:0019843">
    <property type="term" value="F:rRNA binding"/>
    <property type="evidence" value="ECO:0007669"/>
    <property type="project" value="UniProtKB-UniRule"/>
</dbReference>
<dbReference type="Pfam" id="PF01479">
    <property type="entry name" value="S4"/>
    <property type="match status" value="1"/>
</dbReference>
<dbReference type="PIRSF" id="PIRSF038881">
    <property type="entry name" value="RNAbp_HP1423"/>
    <property type="match status" value="1"/>
</dbReference>
<dbReference type="GO" id="GO:0043023">
    <property type="term" value="F:ribosomal large subunit binding"/>
    <property type="evidence" value="ECO:0007669"/>
    <property type="project" value="UniProtKB-UniRule"/>
</dbReference>
<dbReference type="SMART" id="SM00363">
    <property type="entry name" value="S4"/>
    <property type="match status" value="1"/>
</dbReference>
<dbReference type="RefSeq" id="WP_022013926.1">
    <property type="nucleotide sequence ID" value="NZ_DBGBRS010000093.1"/>
</dbReference>
<keyword evidence="2 5" id="KW-0699">rRNA-binding</keyword>
<evidence type="ECO:0000256" key="3">
    <source>
        <dbReference type="ARBA" id="ARBA00022884"/>
    </source>
</evidence>
<feature type="domain" description="RNA-binding S4" evidence="6">
    <location>
        <begin position="1"/>
        <end position="64"/>
    </location>
</feature>
<comment type="caution">
    <text evidence="7">The sequence shown here is derived from an EMBL/GenBank/DDBJ whole genome shotgun (WGS) entry which is preliminary data.</text>
</comment>
<sequence>MRLDKYLKVSRLIKRRPVANEACDAGRITVNGKVAKASLNVKPGDIIEISFGDKQVKVEVLSIEETYNKEAAKELYKML</sequence>
<comment type="function">
    <text evidence="5">Key component of the ribosome quality control system (RQC), a ribosome-associated complex that mediates the extraction of incompletely synthesized nascent chains from stalled ribosomes and their subsequent degradation. RqcH recruits Ala-charged tRNA, and with RqcP directs the elongation of stalled nascent chains on 50S ribosomal subunits, leading to non-templated C-terminal alanine extensions (Ala tail). The Ala tail promotes nascent chain degradation. RqcP is associated with the translocation-like movement of the peptidyl-tRNA from the A-site into the P-site.</text>
</comment>
<evidence type="ECO:0000313" key="7">
    <source>
        <dbReference type="EMBL" id="KQC85821.1"/>
    </source>
</evidence>
<comment type="subunit">
    <text evidence="5">Associates with stalled 50S ribosomal subunits. Binds to RqcH, 23S rRNA and the P-site tRNA. Does not require RqcH for association with 50S subunits.</text>
</comment>
<dbReference type="GO" id="GO:0000049">
    <property type="term" value="F:tRNA binding"/>
    <property type="evidence" value="ECO:0007669"/>
    <property type="project" value="UniProtKB-UniRule"/>
</dbReference>
<dbReference type="GO" id="GO:0072344">
    <property type="term" value="P:rescue of stalled ribosome"/>
    <property type="evidence" value="ECO:0007669"/>
    <property type="project" value="UniProtKB-UniRule"/>
</dbReference>
<dbReference type="HAMAP" id="MF_00871">
    <property type="entry name" value="RqcP"/>
    <property type="match status" value="1"/>
</dbReference>
<dbReference type="InterPro" id="IPR025490">
    <property type="entry name" value="RqcP"/>
</dbReference>
<evidence type="ECO:0000256" key="5">
    <source>
        <dbReference type="HAMAP-Rule" id="MF_00871"/>
    </source>
</evidence>
<keyword evidence="1 5" id="KW-0820">tRNA-binding</keyword>
<dbReference type="InterPro" id="IPR036986">
    <property type="entry name" value="S4_RNA-bd_sf"/>
</dbReference>
<dbReference type="PROSITE" id="PS50889">
    <property type="entry name" value="S4"/>
    <property type="match status" value="1"/>
</dbReference>
<reference evidence="7 8" key="1">
    <citation type="submission" date="2015-10" db="EMBL/GenBank/DDBJ databases">
        <title>Butyribacter intestini gen. nov., sp. nov., a butyric acid-producing bacterium of the family Lachnospiraceae isolated from the human faeces.</title>
        <authorList>
            <person name="Zou Y."/>
            <person name="Xue W."/>
            <person name="Luo G."/>
            <person name="Lv M."/>
        </authorList>
    </citation>
    <scope>NUCLEOTIDE SEQUENCE [LARGE SCALE GENOMIC DNA]</scope>
    <source>
        <strain evidence="7 8">TF01-11</strain>
    </source>
</reference>